<gene>
    <name evidence="7" type="ORF">BCR34DRAFT_615989</name>
</gene>
<dbReference type="PANTHER" id="PTHR12561">
    <property type="entry name" value="LIPOATE-PROTEIN LIGASE"/>
    <property type="match status" value="1"/>
</dbReference>
<evidence type="ECO:0000256" key="3">
    <source>
        <dbReference type="ARBA" id="ARBA00008242"/>
    </source>
</evidence>
<organism evidence="7 8">
    <name type="scientific">Clohesyomyces aquaticus</name>
    <dbReference type="NCBI Taxonomy" id="1231657"/>
    <lineage>
        <taxon>Eukaryota</taxon>
        <taxon>Fungi</taxon>
        <taxon>Dikarya</taxon>
        <taxon>Ascomycota</taxon>
        <taxon>Pezizomycotina</taxon>
        <taxon>Dothideomycetes</taxon>
        <taxon>Pleosporomycetidae</taxon>
        <taxon>Pleosporales</taxon>
        <taxon>Lindgomycetaceae</taxon>
        <taxon>Clohesyomyces</taxon>
    </lineage>
</organism>
<dbReference type="PANTHER" id="PTHR12561:SF3">
    <property type="entry name" value="LIPOYLTRANSFERASE 1, MITOCHONDRIAL"/>
    <property type="match status" value="1"/>
</dbReference>
<evidence type="ECO:0000313" key="8">
    <source>
        <dbReference type="Proteomes" id="UP000193144"/>
    </source>
</evidence>
<dbReference type="Proteomes" id="UP000193144">
    <property type="component" value="Unassembled WGS sequence"/>
</dbReference>
<comment type="function">
    <text evidence="1">Catalyzes both the ATP-dependent activation of exogenously supplied lipoate to lipoyl-AMP and the transfer of the activated lipoyl onto the lipoyl domains of lipoate-dependent enzymes.</text>
</comment>
<evidence type="ECO:0000313" key="7">
    <source>
        <dbReference type="EMBL" id="ORY09137.1"/>
    </source>
</evidence>
<evidence type="ECO:0000259" key="6">
    <source>
        <dbReference type="PROSITE" id="PS51733"/>
    </source>
</evidence>
<name>A0A1Y1ZGL4_9PLEO</name>
<sequence length="447" mass="49304">MAPSRGLLHTLNAFLRSVRHKPPRRKYSTFSETLSNPANKAQTYISRSTDPYLNLSIEDHILRTSSPSSSILFLYTNRPSIIIGRNQNPWLEVNLRILRPNTDNDTVAPETNIGNVDLVRRRSGGGTVFHDLGNVNWSITSPRLSFTRDKHAEMVVRALRKLGVSRARVNSRHDIVLDQGPRQSHRDPDPEDMHRTPYTSSTLFEGSGGSGGDDGGGIVHARKVSGSAYKLTRHRALHHGTALLNSPNLEFLGSYLRSPAKSFIEAKGVESVSSPVANLGIGNGVFEKAVCGEFVAMYGDGNGDGEGNLEPKIVDNSYLHIPSVKKGYDELRTADWTYTQTPHFTFSLWVMEYRIQLSIRHGTVESVDFFGPGTAMLLAMPESRANDLGLHELRMELLGRKLQDIGGSEWEALAVGMSALRVFMAKKVGGLLGVPGVEGFEEEVDDR</sequence>
<proteinExistence type="inferred from homology"/>
<dbReference type="AlphaFoldDB" id="A0A1Y1ZGL4"/>
<dbReference type="OrthoDB" id="201621at2759"/>
<dbReference type="Gene3D" id="3.30.930.10">
    <property type="entry name" value="Bira Bifunctional Protein, Domain 2"/>
    <property type="match status" value="1"/>
</dbReference>
<evidence type="ECO:0000256" key="5">
    <source>
        <dbReference type="SAM" id="MobiDB-lite"/>
    </source>
</evidence>
<dbReference type="STRING" id="1231657.A0A1Y1ZGL4"/>
<dbReference type="GO" id="GO:0017118">
    <property type="term" value="F:lipoyltransferase activity"/>
    <property type="evidence" value="ECO:0007669"/>
    <property type="project" value="TreeGrafter"/>
</dbReference>
<dbReference type="UniPathway" id="UPA00537">
    <property type="reaction ID" value="UER00595"/>
</dbReference>
<feature type="domain" description="BPL/LPL catalytic" evidence="6">
    <location>
        <begin position="66"/>
        <end position="287"/>
    </location>
</feature>
<protein>
    <recommendedName>
        <fullName evidence="4">Putative lipoate-protein ligase A</fullName>
    </recommendedName>
</protein>
<accession>A0A1Y1ZGL4</accession>
<dbReference type="GO" id="GO:0009249">
    <property type="term" value="P:protein lipoylation"/>
    <property type="evidence" value="ECO:0007669"/>
    <property type="project" value="InterPro"/>
</dbReference>
<dbReference type="EMBL" id="MCFA01000090">
    <property type="protein sequence ID" value="ORY09137.1"/>
    <property type="molecule type" value="Genomic_DNA"/>
</dbReference>
<dbReference type="GO" id="GO:0005739">
    <property type="term" value="C:mitochondrion"/>
    <property type="evidence" value="ECO:0007669"/>
    <property type="project" value="TreeGrafter"/>
</dbReference>
<dbReference type="InterPro" id="IPR004143">
    <property type="entry name" value="BPL_LPL_catalytic"/>
</dbReference>
<dbReference type="InterPro" id="IPR045864">
    <property type="entry name" value="aa-tRNA-synth_II/BPL/LPL"/>
</dbReference>
<dbReference type="PROSITE" id="PS51733">
    <property type="entry name" value="BPL_LPL_CATALYTIC"/>
    <property type="match status" value="1"/>
</dbReference>
<feature type="compositionally biased region" description="Basic and acidic residues" evidence="5">
    <location>
        <begin position="184"/>
        <end position="195"/>
    </location>
</feature>
<dbReference type="InterPro" id="IPR004562">
    <property type="entry name" value="LipoylTrfase_LipoateP_Ligase"/>
</dbReference>
<evidence type="ECO:0000256" key="4">
    <source>
        <dbReference type="ARBA" id="ARBA00015925"/>
    </source>
</evidence>
<dbReference type="SUPFAM" id="SSF55681">
    <property type="entry name" value="Class II aaRS and biotin synthetases"/>
    <property type="match status" value="1"/>
</dbReference>
<keyword evidence="8" id="KW-1185">Reference proteome</keyword>
<feature type="region of interest" description="Disordered" evidence="5">
    <location>
        <begin position="173"/>
        <end position="218"/>
    </location>
</feature>
<evidence type="ECO:0000256" key="2">
    <source>
        <dbReference type="ARBA" id="ARBA00005085"/>
    </source>
</evidence>
<dbReference type="CDD" id="cd16443">
    <property type="entry name" value="LplA"/>
    <property type="match status" value="1"/>
</dbReference>
<comment type="caution">
    <text evidence="7">The sequence shown here is derived from an EMBL/GenBank/DDBJ whole genome shotgun (WGS) entry which is preliminary data.</text>
</comment>
<evidence type="ECO:0000256" key="1">
    <source>
        <dbReference type="ARBA" id="ARBA00003253"/>
    </source>
</evidence>
<comment type="similarity">
    <text evidence="3">Belongs to the LplA family.</text>
</comment>
<feature type="compositionally biased region" description="Gly residues" evidence="5">
    <location>
        <begin position="206"/>
        <end position="218"/>
    </location>
</feature>
<comment type="pathway">
    <text evidence="2">Protein modification; protein lipoylation via exogenous pathway; protein N(6)-(lipoyl)lysine from lipoate: step 2/2.</text>
</comment>
<reference evidence="7 8" key="1">
    <citation type="submission" date="2016-07" db="EMBL/GenBank/DDBJ databases">
        <title>Pervasive Adenine N6-methylation of Active Genes in Fungi.</title>
        <authorList>
            <consortium name="DOE Joint Genome Institute"/>
            <person name="Mondo S.J."/>
            <person name="Dannebaum R.O."/>
            <person name="Kuo R.C."/>
            <person name="Labutti K."/>
            <person name="Haridas S."/>
            <person name="Kuo A."/>
            <person name="Salamov A."/>
            <person name="Ahrendt S.R."/>
            <person name="Lipzen A."/>
            <person name="Sullivan W."/>
            <person name="Andreopoulos W.B."/>
            <person name="Clum A."/>
            <person name="Lindquist E."/>
            <person name="Daum C."/>
            <person name="Ramamoorthy G.K."/>
            <person name="Gryganskyi A."/>
            <person name="Culley D."/>
            <person name="Magnuson J.K."/>
            <person name="James T.Y."/>
            <person name="O'Malley M.A."/>
            <person name="Stajich J.E."/>
            <person name="Spatafora J.W."/>
            <person name="Visel A."/>
            <person name="Grigoriev I.V."/>
        </authorList>
    </citation>
    <scope>NUCLEOTIDE SEQUENCE [LARGE SCALE GENOMIC DNA]</scope>
    <source>
        <strain evidence="7 8">CBS 115471</strain>
    </source>
</reference>
<dbReference type="Pfam" id="PF21948">
    <property type="entry name" value="LplA-B_cat"/>
    <property type="match status" value="1"/>
</dbReference>